<gene>
    <name evidence="2" type="ORF">AN401_00525</name>
</gene>
<feature type="domain" description="Methyltransferase" evidence="1">
    <location>
        <begin position="109"/>
        <end position="221"/>
    </location>
</feature>
<protein>
    <recommendedName>
        <fullName evidence="1">Methyltransferase domain-containing protein</fullName>
    </recommendedName>
</protein>
<evidence type="ECO:0000259" key="1">
    <source>
        <dbReference type="Pfam" id="PF13679"/>
    </source>
</evidence>
<dbReference type="InterPro" id="IPR029063">
    <property type="entry name" value="SAM-dependent_MTases_sf"/>
</dbReference>
<evidence type="ECO:0000313" key="2">
    <source>
        <dbReference type="EMBL" id="ATG72513.1"/>
    </source>
</evidence>
<sequence length="390" mass="44117">MSDLADLFDTLSTLLHRTRGDWQRYPFTCDSLPWPELAPLLEELDDAQLEALEADPAAAQACLAEWRPDAVALNRPRLPPLARAADYATPRWSNGIPGRKWAQIKDFAANISGTHPILEWCAGKGHLGRLLAQQSARPVTSLEWNPDLCRQGEQLAERLGLEHRFVCADALAEAAAGLFAAEQQALALHACGELHLRFLRHAAAAGTRTLALSPCCYHLIEGDRYRPLSAAGRARDLGLDRQDLRLPLQQQVTGGERVRRLRRIELSWRLAFDELQRALRGQDEYLPLPSFPKQLLSGDFADFARWACGQKEIPAPATLNGEHWLARAEPRRLMVQRIELVRHLYRYPLELWLLLDRALFLEERGYRVRLGTFTEPANSPRRYLIQASRG</sequence>
<dbReference type="RefSeq" id="WP_096778271.1">
    <property type="nucleotide sequence ID" value="NZ_CP012621.1"/>
</dbReference>
<dbReference type="SUPFAM" id="SSF53335">
    <property type="entry name" value="S-adenosyl-L-methionine-dependent methyltransferases"/>
    <property type="match status" value="1"/>
</dbReference>
<dbReference type="Pfam" id="PF13679">
    <property type="entry name" value="Methyltransf_32"/>
    <property type="match status" value="1"/>
</dbReference>
<proteinExistence type="predicted"/>
<accession>A0A291HK57</accession>
<evidence type="ECO:0000313" key="3">
    <source>
        <dbReference type="Proteomes" id="UP000217763"/>
    </source>
</evidence>
<dbReference type="PANTHER" id="PTHR13369">
    <property type="match status" value="1"/>
</dbReference>
<organism evidence="2 3">
    <name type="scientific">Zobellella denitrificans</name>
    <dbReference type="NCBI Taxonomy" id="347534"/>
    <lineage>
        <taxon>Bacteria</taxon>
        <taxon>Pseudomonadati</taxon>
        <taxon>Pseudomonadota</taxon>
        <taxon>Gammaproteobacteria</taxon>
        <taxon>Aeromonadales</taxon>
        <taxon>Aeromonadaceae</taxon>
        <taxon>Zobellella</taxon>
    </lineage>
</organism>
<dbReference type="AlphaFoldDB" id="A0A291HK57"/>
<dbReference type="Gene3D" id="3.40.50.150">
    <property type="entry name" value="Vaccinia Virus protein VP39"/>
    <property type="match status" value="1"/>
</dbReference>
<name>A0A291HK57_9GAMM</name>
<reference evidence="3" key="1">
    <citation type="submission" date="2015-09" db="EMBL/GenBank/DDBJ databases">
        <authorList>
            <person name="Shao Z."/>
            <person name="Wang L."/>
        </authorList>
    </citation>
    <scope>NUCLEOTIDE SEQUENCE [LARGE SCALE GENOMIC DNA]</scope>
    <source>
        <strain evidence="3">F13-1</strain>
    </source>
</reference>
<keyword evidence="3" id="KW-1185">Reference proteome</keyword>
<dbReference type="PANTHER" id="PTHR13369:SF0">
    <property type="entry name" value="GLUTATHIONE S-TRANSFERASE C-TERMINAL DOMAIN-CONTAINING PROTEIN"/>
    <property type="match status" value="1"/>
</dbReference>
<dbReference type="InterPro" id="IPR025714">
    <property type="entry name" value="Methyltranfer_dom"/>
</dbReference>
<dbReference type="KEGG" id="zdf:AN401_00525"/>
<dbReference type="Proteomes" id="UP000217763">
    <property type="component" value="Chromosome"/>
</dbReference>
<dbReference type="EMBL" id="CP012621">
    <property type="protein sequence ID" value="ATG72513.1"/>
    <property type="molecule type" value="Genomic_DNA"/>
</dbReference>